<reference evidence="4 5" key="1">
    <citation type="submission" date="2017-11" db="EMBL/GenBank/DDBJ databases">
        <title>Infants hospitalized years apart are colonized by the same room-sourced microbial strains.</title>
        <authorList>
            <person name="Brooks B."/>
            <person name="Olm M.R."/>
            <person name="Firek B.A."/>
            <person name="Baker R."/>
            <person name="Thomas B.C."/>
            <person name="Morowitz M.J."/>
            <person name="Banfield J.F."/>
        </authorList>
    </citation>
    <scope>NUCLEOTIDE SEQUENCE [LARGE SCALE GENOMIC DNA]</scope>
    <source>
        <strain evidence="4">S2_009_000_R2_76</strain>
    </source>
</reference>
<comment type="caution">
    <text evidence="4">The sequence shown here is derived from an EMBL/GenBank/DDBJ whole genome shotgun (WGS) entry which is preliminary data.</text>
</comment>
<dbReference type="GO" id="GO:0043565">
    <property type="term" value="F:sequence-specific DNA binding"/>
    <property type="evidence" value="ECO:0007669"/>
    <property type="project" value="InterPro"/>
</dbReference>
<dbReference type="InterPro" id="IPR018060">
    <property type="entry name" value="HTH_AraC"/>
</dbReference>
<sequence length="358" mass="41217">MFQIYLDKGWKALSKRKYLLSKEKRSAMELLFEFNRGESLNGVKESGILMEHQLVWLSAQKYNIHSVKGTLDVQKILHISPGVHLYLLTYDTQTGCRLELKATMDIVVATLQLRGKSQYSFGSSENTADSVSGQYSLFSLPQKELLFTINAKSSGQTLLVFMPKQYVGDLSPLYKNAKHLVTKRSFFRIFPPFGDNRPFIDGRTRSVVSFLLDYLRTEKKPDTFVIGLTIKTFVSLLLNYKSPTEKTPDYKGYSEEMENIVWMLSTELSEFPGIRSLSRRLHVNTTTFKKMFSLKTGTSPLRFWHKKRMERAYDMLLSKDLRPSDVADHLGYSSLHAFDKAFKKYFGVAPSEIIQKDR</sequence>
<accession>A0A2W5F0Y2</accession>
<keyword evidence="1" id="KW-0805">Transcription regulation</keyword>
<gene>
    <name evidence="4" type="ORF">DI598_11155</name>
</gene>
<dbReference type="Proteomes" id="UP000249645">
    <property type="component" value="Unassembled WGS sequence"/>
</dbReference>
<dbReference type="SUPFAM" id="SSF46689">
    <property type="entry name" value="Homeodomain-like"/>
    <property type="match status" value="1"/>
</dbReference>
<dbReference type="InterPro" id="IPR009057">
    <property type="entry name" value="Homeodomain-like_sf"/>
</dbReference>
<dbReference type="Gene3D" id="1.10.10.60">
    <property type="entry name" value="Homeodomain-like"/>
    <property type="match status" value="1"/>
</dbReference>
<dbReference type="GO" id="GO:0003700">
    <property type="term" value="F:DNA-binding transcription factor activity"/>
    <property type="evidence" value="ECO:0007669"/>
    <property type="project" value="InterPro"/>
</dbReference>
<protein>
    <recommendedName>
        <fullName evidence="3">HTH araC/xylS-type domain-containing protein</fullName>
    </recommendedName>
</protein>
<name>A0A2W5F0Y2_9SPHI</name>
<dbReference type="PANTHER" id="PTHR47893:SF1">
    <property type="entry name" value="REGULATORY PROTEIN PCHR"/>
    <property type="match status" value="1"/>
</dbReference>
<evidence type="ECO:0000256" key="1">
    <source>
        <dbReference type="ARBA" id="ARBA00023015"/>
    </source>
</evidence>
<dbReference type="Pfam" id="PF12833">
    <property type="entry name" value="HTH_18"/>
    <property type="match status" value="1"/>
</dbReference>
<dbReference type="PROSITE" id="PS01124">
    <property type="entry name" value="HTH_ARAC_FAMILY_2"/>
    <property type="match status" value="1"/>
</dbReference>
<dbReference type="SMART" id="SM00342">
    <property type="entry name" value="HTH_ARAC"/>
    <property type="match status" value="1"/>
</dbReference>
<dbReference type="PANTHER" id="PTHR47893">
    <property type="entry name" value="REGULATORY PROTEIN PCHR"/>
    <property type="match status" value="1"/>
</dbReference>
<evidence type="ECO:0000313" key="4">
    <source>
        <dbReference type="EMBL" id="PZP47250.1"/>
    </source>
</evidence>
<organism evidence="4 5">
    <name type="scientific">Pseudopedobacter saltans</name>
    <dbReference type="NCBI Taxonomy" id="151895"/>
    <lineage>
        <taxon>Bacteria</taxon>
        <taxon>Pseudomonadati</taxon>
        <taxon>Bacteroidota</taxon>
        <taxon>Sphingobacteriia</taxon>
        <taxon>Sphingobacteriales</taxon>
        <taxon>Sphingobacteriaceae</taxon>
        <taxon>Pseudopedobacter</taxon>
    </lineage>
</organism>
<evidence type="ECO:0000313" key="5">
    <source>
        <dbReference type="Proteomes" id="UP000249645"/>
    </source>
</evidence>
<evidence type="ECO:0000259" key="3">
    <source>
        <dbReference type="PROSITE" id="PS01124"/>
    </source>
</evidence>
<feature type="domain" description="HTH araC/xylS-type" evidence="3">
    <location>
        <begin position="258"/>
        <end position="356"/>
    </location>
</feature>
<dbReference type="AlphaFoldDB" id="A0A2W5F0Y2"/>
<dbReference type="EMBL" id="QFOI01000198">
    <property type="protein sequence ID" value="PZP47250.1"/>
    <property type="molecule type" value="Genomic_DNA"/>
</dbReference>
<evidence type="ECO:0000256" key="2">
    <source>
        <dbReference type="ARBA" id="ARBA00023163"/>
    </source>
</evidence>
<dbReference type="InterPro" id="IPR053142">
    <property type="entry name" value="PchR_regulatory_protein"/>
</dbReference>
<proteinExistence type="predicted"/>
<keyword evidence="2" id="KW-0804">Transcription</keyword>